<gene>
    <name evidence="1" type="ORF">RSA13_06235</name>
</gene>
<proteinExistence type="predicted"/>
<accession>A0AB34VIA0</accession>
<organism evidence="1 2">
    <name type="scientific">Pantoea stewartii</name>
    <dbReference type="NCBI Taxonomy" id="66269"/>
    <lineage>
        <taxon>Bacteria</taxon>
        <taxon>Pseudomonadati</taxon>
        <taxon>Pseudomonadota</taxon>
        <taxon>Gammaproteobacteria</taxon>
        <taxon>Enterobacterales</taxon>
        <taxon>Erwiniaceae</taxon>
        <taxon>Pantoea</taxon>
    </lineage>
</organism>
<dbReference type="Proteomes" id="UP000072520">
    <property type="component" value="Unassembled WGS sequence"/>
</dbReference>
<evidence type="ECO:0000313" key="2">
    <source>
        <dbReference type="Proteomes" id="UP000072520"/>
    </source>
</evidence>
<protein>
    <submittedName>
        <fullName evidence="1">Uncharacterized protein</fullName>
    </submittedName>
</protein>
<sequence>MSIVNQKPLSGQFRCRYKAGVPVYEQIIPSADKAHNYQCVPRLVVESAWAEFYRRPADAGVNHGN</sequence>
<dbReference type="AlphaFoldDB" id="A0AB34VIA0"/>
<dbReference type="EMBL" id="LDSI01000008">
    <property type="protein sequence ID" value="KTS99257.1"/>
    <property type="molecule type" value="Genomic_DNA"/>
</dbReference>
<reference evidence="1 2" key="1">
    <citation type="journal article" date="2016" name="Front. Microbiol.">
        <title>Genomic Resource of Rice Seed Associated Bacteria.</title>
        <authorList>
            <person name="Midha S."/>
            <person name="Bansal K."/>
            <person name="Sharma S."/>
            <person name="Kumar N."/>
            <person name="Patil P.P."/>
            <person name="Chaudhry V."/>
            <person name="Patil P.B."/>
        </authorList>
    </citation>
    <scope>NUCLEOTIDE SEQUENCE [LARGE SCALE GENOMIC DNA]</scope>
    <source>
        <strain evidence="1 2">RSA13</strain>
    </source>
</reference>
<name>A0AB34VIA0_9GAMM</name>
<evidence type="ECO:0000313" key="1">
    <source>
        <dbReference type="EMBL" id="KTS99257.1"/>
    </source>
</evidence>
<comment type="caution">
    <text evidence="1">The sequence shown here is derived from an EMBL/GenBank/DDBJ whole genome shotgun (WGS) entry which is preliminary data.</text>
</comment>